<dbReference type="EMBL" id="KV454015">
    <property type="protein sequence ID" value="ODV94761.1"/>
    <property type="molecule type" value="Genomic_DNA"/>
</dbReference>
<feature type="compositionally biased region" description="Basic and acidic residues" evidence="1">
    <location>
        <begin position="64"/>
        <end position="77"/>
    </location>
</feature>
<evidence type="ECO:0000313" key="4">
    <source>
        <dbReference type="Proteomes" id="UP000094236"/>
    </source>
</evidence>
<evidence type="ECO:0000313" key="3">
    <source>
        <dbReference type="EMBL" id="ODV94761.1"/>
    </source>
</evidence>
<protein>
    <submittedName>
        <fullName evidence="3">Uncharacterized protein</fullName>
    </submittedName>
</protein>
<evidence type="ECO:0000256" key="1">
    <source>
        <dbReference type="SAM" id="MobiDB-lite"/>
    </source>
</evidence>
<sequence>MSRLVCSALLCYLIGLLWASGDLRGSQGISGGSEGSSGRGDGTMRWALVQWPLLKGSCLKGSRGKKEEIGREQRGDP</sequence>
<feature type="region of interest" description="Disordered" evidence="1">
    <location>
        <begin position="58"/>
        <end position="77"/>
    </location>
</feature>
<organism evidence="3 4">
    <name type="scientific">Pachysolen tannophilus NRRL Y-2460</name>
    <dbReference type="NCBI Taxonomy" id="669874"/>
    <lineage>
        <taxon>Eukaryota</taxon>
        <taxon>Fungi</taxon>
        <taxon>Dikarya</taxon>
        <taxon>Ascomycota</taxon>
        <taxon>Saccharomycotina</taxon>
        <taxon>Pichiomycetes</taxon>
        <taxon>Pachysolenaceae</taxon>
        <taxon>Pachysolen</taxon>
    </lineage>
</organism>
<accession>A0A1E4TSN6</accession>
<reference evidence="4" key="1">
    <citation type="submission" date="2016-05" db="EMBL/GenBank/DDBJ databases">
        <title>Comparative genomics of biotechnologically important yeasts.</title>
        <authorList>
            <consortium name="DOE Joint Genome Institute"/>
            <person name="Riley R."/>
            <person name="Haridas S."/>
            <person name="Wolfe K.H."/>
            <person name="Lopes M.R."/>
            <person name="Hittinger C.T."/>
            <person name="Goker M."/>
            <person name="Salamov A."/>
            <person name="Wisecaver J."/>
            <person name="Long T.M."/>
            <person name="Aerts A.L."/>
            <person name="Barry K."/>
            <person name="Choi C."/>
            <person name="Clum A."/>
            <person name="Coughlan A.Y."/>
            <person name="Deshpande S."/>
            <person name="Douglass A.P."/>
            <person name="Hanson S.J."/>
            <person name="Klenk H.-P."/>
            <person name="Labutti K."/>
            <person name="Lapidus A."/>
            <person name="Lindquist E."/>
            <person name="Lipzen A."/>
            <person name="Meier-Kolthoff J.P."/>
            <person name="Ohm R.A."/>
            <person name="Otillar R.P."/>
            <person name="Pangilinan J."/>
            <person name="Peng Y."/>
            <person name="Rokas A."/>
            <person name="Rosa C.A."/>
            <person name="Scheuner C."/>
            <person name="Sibirny A.A."/>
            <person name="Slot J.C."/>
            <person name="Stielow J.B."/>
            <person name="Sun H."/>
            <person name="Kurtzman C.P."/>
            <person name="Blackwell M."/>
            <person name="Grigoriev I.V."/>
            <person name="Jeffries T.W."/>
        </authorList>
    </citation>
    <scope>NUCLEOTIDE SEQUENCE [LARGE SCALE GENOMIC DNA]</scope>
    <source>
        <strain evidence="4">NRRL Y-2460</strain>
    </source>
</reference>
<feature type="signal peptide" evidence="2">
    <location>
        <begin position="1"/>
        <end position="19"/>
    </location>
</feature>
<keyword evidence="4" id="KW-1185">Reference proteome</keyword>
<gene>
    <name evidence="3" type="ORF">PACTADRAFT_76375</name>
</gene>
<evidence type="ECO:0000256" key="2">
    <source>
        <dbReference type="SAM" id="SignalP"/>
    </source>
</evidence>
<dbReference type="Proteomes" id="UP000094236">
    <property type="component" value="Unassembled WGS sequence"/>
</dbReference>
<keyword evidence="2" id="KW-0732">Signal</keyword>
<feature type="chain" id="PRO_5009163344" evidence="2">
    <location>
        <begin position="20"/>
        <end position="77"/>
    </location>
</feature>
<dbReference type="AlphaFoldDB" id="A0A1E4TSN6"/>
<proteinExistence type="predicted"/>
<name>A0A1E4TSN6_PACTA</name>